<accession>A0A8J2XLR4</accession>
<evidence type="ECO:0000313" key="14">
    <source>
        <dbReference type="Proteomes" id="UP000616114"/>
    </source>
</evidence>
<dbReference type="Gene3D" id="1.10.10.10">
    <property type="entry name" value="Winged helix-like DNA-binding domain superfamily/Winged helix DNA-binding domain"/>
    <property type="match status" value="1"/>
</dbReference>
<evidence type="ECO:0000256" key="2">
    <source>
        <dbReference type="ARBA" id="ARBA00008316"/>
    </source>
</evidence>
<dbReference type="Proteomes" id="UP000616114">
    <property type="component" value="Unassembled WGS sequence"/>
</dbReference>
<dbReference type="GO" id="GO:0034618">
    <property type="term" value="F:arginine binding"/>
    <property type="evidence" value="ECO:0007669"/>
    <property type="project" value="InterPro"/>
</dbReference>
<dbReference type="InterPro" id="IPR020900">
    <property type="entry name" value="Arg_repress_DNA-bd"/>
</dbReference>
<evidence type="ECO:0000256" key="6">
    <source>
        <dbReference type="ARBA" id="ARBA00023125"/>
    </source>
</evidence>
<dbReference type="GO" id="GO:0005737">
    <property type="term" value="C:cytoplasm"/>
    <property type="evidence" value="ECO:0007669"/>
    <property type="project" value="UniProtKB-SubCell"/>
</dbReference>
<dbReference type="InterPro" id="IPR020899">
    <property type="entry name" value="Arg_repress_C"/>
</dbReference>
<keyword evidence="14" id="KW-1185">Reference proteome</keyword>
<dbReference type="UniPathway" id="UPA00068"/>
<evidence type="ECO:0000256" key="3">
    <source>
        <dbReference type="ARBA" id="ARBA00022490"/>
    </source>
</evidence>
<keyword evidence="7 8" id="KW-0804">Transcription</keyword>
<dbReference type="GO" id="GO:1900079">
    <property type="term" value="P:regulation of arginine biosynthetic process"/>
    <property type="evidence" value="ECO:0007669"/>
    <property type="project" value="UniProtKB-UniRule"/>
</dbReference>
<dbReference type="GO" id="GO:0003677">
    <property type="term" value="F:DNA binding"/>
    <property type="evidence" value="ECO:0007669"/>
    <property type="project" value="UniProtKB-KW"/>
</dbReference>
<reference evidence="13" key="1">
    <citation type="journal article" date="2014" name="Int. J. Syst. Evol. Microbiol.">
        <title>Complete genome sequence of Corynebacterium casei LMG S-19264T (=DSM 44701T), isolated from a smear-ripened cheese.</title>
        <authorList>
            <consortium name="US DOE Joint Genome Institute (JGI-PGF)"/>
            <person name="Walter F."/>
            <person name="Albersmeier A."/>
            <person name="Kalinowski J."/>
            <person name="Ruckert C."/>
        </authorList>
    </citation>
    <scope>NUCLEOTIDE SEQUENCE</scope>
    <source>
        <strain evidence="13">CGMCC 1.12785</strain>
    </source>
</reference>
<dbReference type="Pfam" id="PF01316">
    <property type="entry name" value="Arg_repressor"/>
    <property type="match status" value="1"/>
</dbReference>
<dbReference type="GO" id="GO:0003700">
    <property type="term" value="F:DNA-binding transcription factor activity"/>
    <property type="evidence" value="ECO:0007669"/>
    <property type="project" value="UniProtKB-UniRule"/>
</dbReference>
<keyword evidence="8" id="KW-0055">Arginine biosynthesis</keyword>
<dbReference type="SUPFAM" id="SSF46785">
    <property type="entry name" value="Winged helix' DNA-binding domain"/>
    <property type="match status" value="1"/>
</dbReference>
<gene>
    <name evidence="8 13" type="primary">argR</name>
    <name evidence="13" type="ORF">GCM10011333_29980</name>
</gene>
<comment type="subcellular location">
    <subcellularLocation>
        <location evidence="1 8">Cytoplasm</location>
    </subcellularLocation>
</comment>
<dbReference type="NCBIfam" id="NF002880">
    <property type="entry name" value="PRK03341.1"/>
    <property type="match status" value="1"/>
</dbReference>
<dbReference type="InterPro" id="IPR001669">
    <property type="entry name" value="Arg_repress"/>
</dbReference>
<dbReference type="NCBIfam" id="TIGR01529">
    <property type="entry name" value="argR_whole"/>
    <property type="match status" value="1"/>
</dbReference>
<dbReference type="InterPro" id="IPR036390">
    <property type="entry name" value="WH_DNA-bd_sf"/>
</dbReference>
<dbReference type="EMBL" id="BMFY01000015">
    <property type="protein sequence ID" value="GGA24940.1"/>
    <property type="molecule type" value="Genomic_DNA"/>
</dbReference>
<keyword evidence="6 8" id="KW-0238">DNA-binding</keyword>
<evidence type="ECO:0000259" key="11">
    <source>
        <dbReference type="Pfam" id="PF01316"/>
    </source>
</evidence>
<evidence type="ECO:0000256" key="8">
    <source>
        <dbReference type="HAMAP-Rule" id="MF_00173"/>
    </source>
</evidence>
<name>A0A8J2XLR4_9MICO</name>
<feature type="domain" description="Arginine repressor DNA-binding" evidence="11">
    <location>
        <begin position="24"/>
        <end position="89"/>
    </location>
</feature>
<dbReference type="PANTHER" id="PTHR34471:SF1">
    <property type="entry name" value="ARGININE REPRESSOR"/>
    <property type="match status" value="1"/>
</dbReference>
<proteinExistence type="inferred from homology"/>
<keyword evidence="5 8" id="KW-0805">Transcription regulation</keyword>
<comment type="pathway">
    <text evidence="8">Amino-acid biosynthesis; L-arginine biosynthesis [regulation].</text>
</comment>
<protein>
    <recommendedName>
        <fullName evidence="8 9">Arginine repressor</fullName>
    </recommendedName>
</protein>
<dbReference type="HAMAP" id="MF_00173">
    <property type="entry name" value="Arg_repressor"/>
    <property type="match status" value="1"/>
</dbReference>
<dbReference type="SUPFAM" id="SSF55252">
    <property type="entry name" value="C-terminal domain of arginine repressor"/>
    <property type="match status" value="1"/>
</dbReference>
<dbReference type="Pfam" id="PF02863">
    <property type="entry name" value="Arg_repressor_C"/>
    <property type="match status" value="1"/>
</dbReference>
<keyword evidence="8" id="KW-0028">Amino-acid biosynthesis</keyword>
<reference evidence="13" key="2">
    <citation type="submission" date="2020-09" db="EMBL/GenBank/DDBJ databases">
        <authorList>
            <person name="Sun Q."/>
            <person name="Zhou Y."/>
        </authorList>
    </citation>
    <scope>NUCLEOTIDE SEQUENCE</scope>
    <source>
        <strain evidence="13">CGMCC 1.12785</strain>
    </source>
</reference>
<dbReference type="InterPro" id="IPR036388">
    <property type="entry name" value="WH-like_DNA-bd_sf"/>
</dbReference>
<feature type="region of interest" description="Disordered" evidence="10">
    <location>
        <begin position="1"/>
        <end position="23"/>
    </location>
</feature>
<feature type="domain" description="Arginine repressor C-terminal" evidence="12">
    <location>
        <begin position="112"/>
        <end position="177"/>
    </location>
</feature>
<comment type="similarity">
    <text evidence="2 8">Belongs to the ArgR family.</text>
</comment>
<organism evidence="13 14">
    <name type="scientific">Sediminivirga luteola</name>
    <dbReference type="NCBI Taxonomy" id="1774748"/>
    <lineage>
        <taxon>Bacteria</taxon>
        <taxon>Bacillati</taxon>
        <taxon>Actinomycetota</taxon>
        <taxon>Actinomycetes</taxon>
        <taxon>Micrococcales</taxon>
        <taxon>Brevibacteriaceae</taxon>
        <taxon>Sediminivirga</taxon>
    </lineage>
</organism>
<keyword evidence="4 8" id="KW-0678">Repressor</keyword>
<keyword evidence="3 8" id="KW-0963">Cytoplasm</keyword>
<evidence type="ECO:0000259" key="12">
    <source>
        <dbReference type="Pfam" id="PF02863"/>
    </source>
</evidence>
<evidence type="ECO:0000313" key="13">
    <source>
        <dbReference type="EMBL" id="GGA24940.1"/>
    </source>
</evidence>
<evidence type="ECO:0000256" key="7">
    <source>
        <dbReference type="ARBA" id="ARBA00023163"/>
    </source>
</evidence>
<dbReference type="InterPro" id="IPR036251">
    <property type="entry name" value="Arg_repress_C_sf"/>
</dbReference>
<dbReference type="AlphaFoldDB" id="A0A8J2XLR4"/>
<dbReference type="PRINTS" id="PR01467">
    <property type="entry name" value="ARGREPRESSOR"/>
</dbReference>
<evidence type="ECO:0000256" key="1">
    <source>
        <dbReference type="ARBA" id="ARBA00004496"/>
    </source>
</evidence>
<sequence length="185" mass="19031">MAEERPPRPPGPPGPQAGASTVQTKTARQALIIELVTTHTVPSQSALAALLEERGIAVTQATLSRDLEEIGAVKIRGEKGLVYAVPGEGGDRRPEGGIGQEVLDAKLQRLCEELLVSAQASANLVVLRTPPGAAQYLASAIDRSILPQVLGCIGGDDTVMVIAADPDGGAALAERFRALTSPAGA</sequence>
<dbReference type="RefSeq" id="WP_188551700.1">
    <property type="nucleotide sequence ID" value="NZ_BMFY01000015.1"/>
</dbReference>
<dbReference type="GO" id="GO:0006526">
    <property type="term" value="P:L-arginine biosynthetic process"/>
    <property type="evidence" value="ECO:0007669"/>
    <property type="project" value="UniProtKB-UniPathway"/>
</dbReference>
<evidence type="ECO:0000256" key="10">
    <source>
        <dbReference type="SAM" id="MobiDB-lite"/>
    </source>
</evidence>
<comment type="function">
    <text evidence="8">Regulates arginine biosynthesis genes.</text>
</comment>
<dbReference type="Gene3D" id="3.30.1360.40">
    <property type="match status" value="1"/>
</dbReference>
<dbReference type="PANTHER" id="PTHR34471">
    <property type="entry name" value="ARGININE REPRESSOR"/>
    <property type="match status" value="1"/>
</dbReference>
<evidence type="ECO:0000256" key="4">
    <source>
        <dbReference type="ARBA" id="ARBA00022491"/>
    </source>
</evidence>
<dbReference type="GO" id="GO:0051259">
    <property type="term" value="P:protein complex oligomerization"/>
    <property type="evidence" value="ECO:0007669"/>
    <property type="project" value="InterPro"/>
</dbReference>
<evidence type="ECO:0000256" key="5">
    <source>
        <dbReference type="ARBA" id="ARBA00023015"/>
    </source>
</evidence>
<evidence type="ECO:0000256" key="9">
    <source>
        <dbReference type="NCBIfam" id="TIGR01529"/>
    </source>
</evidence>
<comment type="caution">
    <text evidence="13">The sequence shown here is derived from an EMBL/GenBank/DDBJ whole genome shotgun (WGS) entry which is preliminary data.</text>
</comment>